<keyword evidence="2 5" id="KW-0732">Signal</keyword>
<name>A0ABM6JVI9_SPOUR</name>
<feature type="domain" description="NEAT" evidence="6">
    <location>
        <begin position="168"/>
        <end position="262"/>
    </location>
</feature>
<reference evidence="7 8" key="1">
    <citation type="submission" date="2016-04" db="EMBL/GenBank/DDBJ databases">
        <title>Comparative Genomics and Epigenetics of Sporosarcina ureae.</title>
        <authorList>
            <person name="Oliver A.S."/>
            <person name="Cooper K.K."/>
        </authorList>
    </citation>
    <scope>NUCLEOTIDE SEQUENCE [LARGE SCALE GENOMIC DNA]</scope>
    <source>
        <strain evidence="7 8">S204</strain>
    </source>
</reference>
<evidence type="ECO:0000313" key="7">
    <source>
        <dbReference type="EMBL" id="ARF14331.1"/>
    </source>
</evidence>
<feature type="signal peptide" evidence="5">
    <location>
        <begin position="1"/>
        <end position="25"/>
    </location>
</feature>
<protein>
    <recommendedName>
        <fullName evidence="6">NEAT domain-containing protein</fullName>
    </recommendedName>
</protein>
<evidence type="ECO:0000256" key="2">
    <source>
        <dbReference type="ARBA" id="ARBA00022729"/>
    </source>
</evidence>
<dbReference type="Gene3D" id="2.60.40.1850">
    <property type="match status" value="2"/>
</dbReference>
<feature type="compositionally biased region" description="Basic and acidic residues" evidence="3">
    <location>
        <begin position="301"/>
        <end position="321"/>
    </location>
</feature>
<dbReference type="InterPro" id="IPR006635">
    <property type="entry name" value="NEAT_dom"/>
</dbReference>
<evidence type="ECO:0000256" key="3">
    <source>
        <dbReference type="SAM" id="MobiDB-lite"/>
    </source>
</evidence>
<dbReference type="InterPro" id="IPR037250">
    <property type="entry name" value="NEAT_dom_sf"/>
</dbReference>
<dbReference type="RefSeq" id="WP_029054346.1">
    <property type="nucleotide sequence ID" value="NZ_CP015108.1"/>
</dbReference>
<dbReference type="SUPFAM" id="SSF158911">
    <property type="entry name" value="NEAT domain-like"/>
    <property type="match status" value="1"/>
</dbReference>
<keyword evidence="4" id="KW-1133">Transmembrane helix</keyword>
<dbReference type="Pfam" id="PF05031">
    <property type="entry name" value="NEAT"/>
    <property type="match status" value="1"/>
</dbReference>
<dbReference type="EMBL" id="CP015108">
    <property type="protein sequence ID" value="ARF14331.1"/>
    <property type="molecule type" value="Genomic_DNA"/>
</dbReference>
<gene>
    <name evidence="7" type="ORF">SporoS204_09360</name>
</gene>
<evidence type="ECO:0000256" key="5">
    <source>
        <dbReference type="SAM" id="SignalP"/>
    </source>
</evidence>
<keyword evidence="8" id="KW-1185">Reference proteome</keyword>
<feature type="compositionally biased region" description="Polar residues" evidence="3">
    <location>
        <begin position="280"/>
        <end position="297"/>
    </location>
</feature>
<keyword evidence="4" id="KW-0472">Membrane</keyword>
<evidence type="ECO:0000259" key="6">
    <source>
        <dbReference type="Pfam" id="PF05031"/>
    </source>
</evidence>
<organism evidence="7 8">
    <name type="scientific">Sporosarcina ureae</name>
    <dbReference type="NCBI Taxonomy" id="1571"/>
    <lineage>
        <taxon>Bacteria</taxon>
        <taxon>Bacillati</taxon>
        <taxon>Bacillota</taxon>
        <taxon>Bacilli</taxon>
        <taxon>Bacillales</taxon>
        <taxon>Caryophanaceae</taxon>
        <taxon>Sporosarcina</taxon>
    </lineage>
</organism>
<proteinExistence type="predicted"/>
<dbReference type="Proteomes" id="UP000192486">
    <property type="component" value="Chromosome"/>
</dbReference>
<feature type="region of interest" description="Disordered" evidence="3">
    <location>
        <begin position="280"/>
        <end position="325"/>
    </location>
</feature>
<evidence type="ECO:0000256" key="4">
    <source>
        <dbReference type="SAM" id="Phobius"/>
    </source>
</evidence>
<keyword evidence="4" id="KW-0812">Transmembrane</keyword>
<evidence type="ECO:0000313" key="8">
    <source>
        <dbReference type="Proteomes" id="UP000192486"/>
    </source>
</evidence>
<feature type="transmembrane region" description="Helical" evidence="4">
    <location>
        <begin position="372"/>
        <end position="390"/>
    </location>
</feature>
<accession>A0ABM6JVI9</accession>
<sequence>MKRMVLSPLLLLLISAWLPFHFVNANEGKEIANDVYQVELSFLPHEAEGTNILFTKQATLTVKEGRYTLSIAAKKDHILMQITAVQQGNKTSTRLDRTENLVQFDIEDVQQKIELTGTYRLPKEHAQQSFSYEVLIKEQSLPPFDQIQPAQSIQPGDDTVHYRLLSDGKPSALNDYVNQVLHVIKRDNRYFAQLEILQPSKVKGFTVEQQGNLVEPKVVSQNKTRIVQFEVEDFQKGTRIWMKVKESENSHVQEEFLQIAFNQQQIAKFLNKVPSNNKAVSSLTKRTEQPKNPTTPFKQNTNEKEKNIEKSSEEKEQKQDELPPLLPEVQLEFDRSVDDVKEEPAEVVTQVASEPEELATHAQDEQTIPFDIIKMGILFTLCMLSGVLLIRRLLKRNHVMSNE</sequence>
<feature type="chain" id="PRO_5046374738" description="NEAT domain-containing protein" evidence="5">
    <location>
        <begin position="26"/>
        <end position="403"/>
    </location>
</feature>
<comment type="subcellular location">
    <subcellularLocation>
        <location evidence="1">Cell envelope</location>
    </subcellularLocation>
</comment>
<evidence type="ECO:0000256" key="1">
    <source>
        <dbReference type="ARBA" id="ARBA00004196"/>
    </source>
</evidence>